<dbReference type="Proteomes" id="UP000799439">
    <property type="component" value="Unassembled WGS sequence"/>
</dbReference>
<dbReference type="SMART" id="SM00257">
    <property type="entry name" value="LysM"/>
    <property type="match status" value="1"/>
</dbReference>
<dbReference type="PANTHER" id="PTHR20932">
    <property type="entry name" value="LYSM AND PUTATIVE PEPTIDOGLYCAN-BINDING DOMAIN-CONTAINING PROTEIN"/>
    <property type="match status" value="1"/>
</dbReference>
<dbReference type="AlphaFoldDB" id="A0A9P4MJI1"/>
<evidence type="ECO:0000256" key="1">
    <source>
        <dbReference type="SAM" id="MobiDB-lite"/>
    </source>
</evidence>
<feature type="compositionally biased region" description="Low complexity" evidence="1">
    <location>
        <begin position="57"/>
        <end position="67"/>
    </location>
</feature>
<feature type="compositionally biased region" description="Low complexity" evidence="1">
    <location>
        <begin position="288"/>
        <end position="312"/>
    </location>
</feature>
<feature type="region of interest" description="Disordered" evidence="1">
    <location>
        <begin position="264"/>
        <end position="312"/>
    </location>
</feature>
<feature type="region of interest" description="Disordered" evidence="1">
    <location>
        <begin position="121"/>
        <end position="191"/>
    </location>
</feature>
<feature type="compositionally biased region" description="Low complexity" evidence="1">
    <location>
        <begin position="371"/>
        <end position="380"/>
    </location>
</feature>
<dbReference type="EMBL" id="ML996087">
    <property type="protein sequence ID" value="KAF2152084.1"/>
    <property type="molecule type" value="Genomic_DNA"/>
</dbReference>
<feature type="compositionally biased region" description="Low complexity" evidence="1">
    <location>
        <begin position="1"/>
        <end position="13"/>
    </location>
</feature>
<dbReference type="InterPro" id="IPR018392">
    <property type="entry name" value="LysM"/>
</dbReference>
<evidence type="ECO:0000313" key="4">
    <source>
        <dbReference type="Proteomes" id="UP000799439"/>
    </source>
</evidence>
<dbReference type="CDD" id="cd00118">
    <property type="entry name" value="LysM"/>
    <property type="match status" value="1"/>
</dbReference>
<comment type="caution">
    <text evidence="3">The sequence shown here is derived from an EMBL/GenBank/DDBJ whole genome shotgun (WGS) entry which is preliminary data.</text>
</comment>
<dbReference type="Gene3D" id="3.10.350.10">
    <property type="entry name" value="LysM domain"/>
    <property type="match status" value="1"/>
</dbReference>
<proteinExistence type="predicted"/>
<dbReference type="InterPro" id="IPR045030">
    <property type="entry name" value="LYSM1-4"/>
</dbReference>
<dbReference type="SUPFAM" id="SSF54106">
    <property type="entry name" value="LysM domain"/>
    <property type="match status" value="1"/>
</dbReference>
<evidence type="ECO:0000259" key="2">
    <source>
        <dbReference type="SMART" id="SM00257"/>
    </source>
</evidence>
<reference evidence="3" key="1">
    <citation type="journal article" date="2020" name="Stud. Mycol.">
        <title>101 Dothideomycetes genomes: a test case for predicting lifestyles and emergence of pathogens.</title>
        <authorList>
            <person name="Haridas S."/>
            <person name="Albert R."/>
            <person name="Binder M."/>
            <person name="Bloem J."/>
            <person name="Labutti K."/>
            <person name="Salamov A."/>
            <person name="Andreopoulos B."/>
            <person name="Baker S."/>
            <person name="Barry K."/>
            <person name="Bills G."/>
            <person name="Bluhm B."/>
            <person name="Cannon C."/>
            <person name="Castanera R."/>
            <person name="Culley D."/>
            <person name="Daum C."/>
            <person name="Ezra D."/>
            <person name="Gonzalez J."/>
            <person name="Henrissat B."/>
            <person name="Kuo A."/>
            <person name="Liang C."/>
            <person name="Lipzen A."/>
            <person name="Lutzoni F."/>
            <person name="Magnuson J."/>
            <person name="Mondo S."/>
            <person name="Nolan M."/>
            <person name="Ohm R."/>
            <person name="Pangilinan J."/>
            <person name="Park H.-J."/>
            <person name="Ramirez L."/>
            <person name="Alfaro M."/>
            <person name="Sun H."/>
            <person name="Tritt A."/>
            <person name="Yoshinaga Y."/>
            <person name="Zwiers L.-H."/>
            <person name="Turgeon B."/>
            <person name="Goodwin S."/>
            <person name="Spatafora J."/>
            <person name="Crous P."/>
            <person name="Grigoriev I."/>
        </authorList>
    </citation>
    <scope>NUCLEOTIDE SEQUENCE</scope>
    <source>
        <strain evidence="3">CBS 260.36</strain>
    </source>
</reference>
<protein>
    <submittedName>
        <fullName evidence="3">Carbohydrate-binding module family 50 protein</fullName>
    </submittedName>
</protein>
<feature type="region of interest" description="Disordered" evidence="1">
    <location>
        <begin position="371"/>
        <end position="401"/>
    </location>
</feature>
<sequence length="589" mass="62939">MSTSRTSVAPSSSLRPRAARLISGLSDTGEEQASSPSKPSTRTLSRPQSPPRERPSRSNSVLRGSSSPKNNAASLASLWGTSWNAIQGIANDFLGEQELENTIGHRRNSRSASARLYVKPRAGSWGPKEPPTSIPASYIATGSREEREALVRDQKRKALLSGASNQPDASGKYKRRTSDDGFSVSAPPGNEDRDALVYLHHVKPEDTLAGITIRYSCQANTLRRANRMWPNDTVQVRKVLTLPVDACGVKGRPISEHEADLICDPDKDETDLPTPRPNGTNSHHRIGSTSSNFSTHAASSTATSTTDSDPPWTHDSWVMFPNATMPTEIARLPRRTLGYFPPARRKSQSFSDLDTPNTSLELSRTAYFDSLSSSAGSAQSPLRDPPQRPRGTRKLSGASNGYFPSYLAGPGGVGTMAKNVHSPGPAQDGLNRLFASKLPNVAPPVNQQNLYMPDVPLYQDYPSGTSSPYPHGTGSGLLTPTGQGLNLENVGAAVEGWIKKIATKAQKGLDGGHDVRNSSRTRAPGGIGGPSGIGDLIEMADNFEIGSDDDTLRDDAERGRSNQASGAERSGASFSTSMARSRGKSAKAD</sequence>
<dbReference type="InterPro" id="IPR036779">
    <property type="entry name" value="LysM_dom_sf"/>
</dbReference>
<keyword evidence="4" id="KW-1185">Reference proteome</keyword>
<dbReference type="OrthoDB" id="2192830at2759"/>
<feature type="compositionally biased region" description="Basic and acidic residues" evidence="1">
    <location>
        <begin position="143"/>
        <end position="153"/>
    </location>
</feature>
<accession>A0A9P4MJI1</accession>
<dbReference type="Pfam" id="PF01476">
    <property type="entry name" value="LysM"/>
    <property type="match status" value="1"/>
</dbReference>
<feature type="region of interest" description="Disordered" evidence="1">
    <location>
        <begin position="505"/>
        <end position="589"/>
    </location>
</feature>
<feature type="compositionally biased region" description="Polar residues" evidence="1">
    <location>
        <begin position="31"/>
        <end position="44"/>
    </location>
</feature>
<name>A0A9P4MJI1_9PEZI</name>
<gene>
    <name evidence="3" type="ORF">K461DRAFT_313827</name>
</gene>
<dbReference type="PANTHER" id="PTHR20932:SF8">
    <property type="entry name" value="LD22649P"/>
    <property type="match status" value="1"/>
</dbReference>
<evidence type="ECO:0000313" key="3">
    <source>
        <dbReference type="EMBL" id="KAF2152084.1"/>
    </source>
</evidence>
<feature type="region of interest" description="Disordered" evidence="1">
    <location>
        <begin position="1"/>
        <end position="73"/>
    </location>
</feature>
<feature type="domain" description="LysM" evidence="2">
    <location>
        <begin position="199"/>
        <end position="243"/>
    </location>
</feature>
<organism evidence="3 4">
    <name type="scientific">Myriangium duriaei CBS 260.36</name>
    <dbReference type="NCBI Taxonomy" id="1168546"/>
    <lineage>
        <taxon>Eukaryota</taxon>
        <taxon>Fungi</taxon>
        <taxon>Dikarya</taxon>
        <taxon>Ascomycota</taxon>
        <taxon>Pezizomycotina</taxon>
        <taxon>Dothideomycetes</taxon>
        <taxon>Dothideomycetidae</taxon>
        <taxon>Myriangiales</taxon>
        <taxon>Myriangiaceae</taxon>
        <taxon>Myriangium</taxon>
    </lineage>
</organism>